<reference evidence="1" key="1">
    <citation type="submission" date="2021-03" db="EMBL/GenBank/DDBJ databases">
        <authorList>
            <person name="Bekaert M."/>
        </authorList>
    </citation>
    <scope>NUCLEOTIDE SEQUENCE</scope>
</reference>
<dbReference type="EMBL" id="CAJPWZ010002960">
    <property type="protein sequence ID" value="CAG2249109.1"/>
    <property type="molecule type" value="Genomic_DNA"/>
</dbReference>
<dbReference type="Proteomes" id="UP000683360">
    <property type="component" value="Unassembled WGS sequence"/>
</dbReference>
<organism evidence="1 2">
    <name type="scientific">Mytilus edulis</name>
    <name type="common">Blue mussel</name>
    <dbReference type="NCBI Taxonomy" id="6550"/>
    <lineage>
        <taxon>Eukaryota</taxon>
        <taxon>Metazoa</taxon>
        <taxon>Spiralia</taxon>
        <taxon>Lophotrochozoa</taxon>
        <taxon>Mollusca</taxon>
        <taxon>Bivalvia</taxon>
        <taxon>Autobranchia</taxon>
        <taxon>Pteriomorphia</taxon>
        <taxon>Mytilida</taxon>
        <taxon>Mytiloidea</taxon>
        <taxon>Mytilidae</taxon>
        <taxon>Mytilinae</taxon>
        <taxon>Mytilus</taxon>
    </lineage>
</organism>
<sequence length="150" mass="15673">MAVIVSCSPGQPMTLIVSGSPGQTMAVIVSVSPGQTMTLIVSGSPGQTMAVIVSVSPGQTMALIVSGSSSQTITVIVSCSPGQPMALIYCQWQSWSVVSGSPGQTILSLSMAVLVKLSQSLSVLWSNYRSAIDLTICTVCMYNRLFDKHQ</sequence>
<dbReference type="AlphaFoldDB" id="A0A8S3UXW3"/>
<name>A0A8S3UXW3_MYTED</name>
<accession>A0A8S3UXW3</accession>
<protein>
    <submittedName>
        <fullName evidence="1">Uncharacterized protein</fullName>
    </submittedName>
</protein>
<dbReference type="OrthoDB" id="8958223at2759"/>
<evidence type="ECO:0000313" key="1">
    <source>
        <dbReference type="EMBL" id="CAG2249109.1"/>
    </source>
</evidence>
<gene>
    <name evidence="1" type="ORF">MEDL_60899</name>
</gene>
<proteinExistence type="predicted"/>
<keyword evidence="2" id="KW-1185">Reference proteome</keyword>
<comment type="caution">
    <text evidence="1">The sequence shown here is derived from an EMBL/GenBank/DDBJ whole genome shotgun (WGS) entry which is preliminary data.</text>
</comment>
<evidence type="ECO:0000313" key="2">
    <source>
        <dbReference type="Proteomes" id="UP000683360"/>
    </source>
</evidence>